<dbReference type="Proteomes" id="UP000095280">
    <property type="component" value="Unplaced"/>
</dbReference>
<evidence type="ECO:0000256" key="2">
    <source>
        <dbReference type="SAM" id="MobiDB-lite"/>
    </source>
</evidence>
<feature type="compositionally biased region" description="Low complexity" evidence="2">
    <location>
        <begin position="463"/>
        <end position="473"/>
    </location>
</feature>
<dbReference type="InterPro" id="IPR000742">
    <property type="entry name" value="EGF"/>
</dbReference>
<dbReference type="PROSITE" id="PS50026">
    <property type="entry name" value="EGF_3"/>
    <property type="match status" value="1"/>
</dbReference>
<keyword evidence="1" id="KW-0245">EGF-like domain</keyword>
<feature type="transmembrane region" description="Helical" evidence="3">
    <location>
        <begin position="493"/>
        <end position="518"/>
    </location>
</feature>
<evidence type="ECO:0000256" key="3">
    <source>
        <dbReference type="SAM" id="Phobius"/>
    </source>
</evidence>
<dbReference type="CDD" id="cd00054">
    <property type="entry name" value="EGF_CA"/>
    <property type="match status" value="1"/>
</dbReference>
<evidence type="ECO:0000313" key="5">
    <source>
        <dbReference type="Proteomes" id="UP000095280"/>
    </source>
</evidence>
<keyword evidence="3" id="KW-1133">Transmembrane helix</keyword>
<protein>
    <submittedName>
        <fullName evidence="6">EGF-like domain-containing protein</fullName>
    </submittedName>
</protein>
<keyword evidence="3" id="KW-0472">Membrane</keyword>
<dbReference type="InterPro" id="IPR050906">
    <property type="entry name" value="Notch_signaling"/>
</dbReference>
<evidence type="ECO:0000256" key="1">
    <source>
        <dbReference type="PROSITE-ProRule" id="PRU00076"/>
    </source>
</evidence>
<dbReference type="AlphaFoldDB" id="A0A1I8F746"/>
<comment type="caution">
    <text evidence="1">Lacks conserved residue(s) required for the propagation of feature annotation.</text>
</comment>
<evidence type="ECO:0000259" key="4">
    <source>
        <dbReference type="PROSITE" id="PS50026"/>
    </source>
</evidence>
<dbReference type="PANTHER" id="PTHR24044">
    <property type="entry name" value="NOTCH LIGAND FAMILY MEMBER"/>
    <property type="match status" value="1"/>
</dbReference>
<accession>A0A1I8F746</accession>
<keyword evidence="3" id="KW-0812">Transmembrane</keyword>
<reference evidence="6" key="1">
    <citation type="submission" date="2016-11" db="UniProtKB">
        <authorList>
            <consortium name="WormBaseParasite"/>
        </authorList>
    </citation>
    <scope>IDENTIFICATION</scope>
</reference>
<name>A0A1I8F746_9PLAT</name>
<feature type="region of interest" description="Disordered" evidence="2">
    <location>
        <begin position="1"/>
        <end position="21"/>
    </location>
</feature>
<keyword evidence="5" id="KW-1185">Reference proteome</keyword>
<dbReference type="Gene3D" id="2.10.25.10">
    <property type="entry name" value="Laminin"/>
    <property type="match status" value="1"/>
</dbReference>
<organism evidence="5 6">
    <name type="scientific">Macrostomum lignano</name>
    <dbReference type="NCBI Taxonomy" id="282301"/>
    <lineage>
        <taxon>Eukaryota</taxon>
        <taxon>Metazoa</taxon>
        <taxon>Spiralia</taxon>
        <taxon>Lophotrochozoa</taxon>
        <taxon>Platyhelminthes</taxon>
        <taxon>Rhabditophora</taxon>
        <taxon>Macrostomorpha</taxon>
        <taxon>Macrostomida</taxon>
        <taxon>Macrostomidae</taxon>
        <taxon>Macrostomum</taxon>
    </lineage>
</organism>
<feature type="region of interest" description="Disordered" evidence="2">
    <location>
        <begin position="463"/>
        <end position="483"/>
    </location>
</feature>
<proteinExistence type="predicted"/>
<dbReference type="WBParaSite" id="maker-unitig_23072-snap-gene-0.2-mRNA-1">
    <property type="protein sequence ID" value="maker-unitig_23072-snap-gene-0.2-mRNA-1"/>
    <property type="gene ID" value="maker-unitig_23072-snap-gene-0.2"/>
</dbReference>
<feature type="domain" description="EGF-like" evidence="4">
    <location>
        <begin position="380"/>
        <end position="419"/>
    </location>
</feature>
<feature type="compositionally biased region" description="Basic residues" evidence="2">
    <location>
        <begin position="474"/>
        <end position="483"/>
    </location>
</feature>
<feature type="compositionally biased region" description="Polar residues" evidence="2">
    <location>
        <begin position="1"/>
        <end position="10"/>
    </location>
</feature>
<evidence type="ECO:0000313" key="6">
    <source>
        <dbReference type="WBParaSite" id="maker-unitig_23072-snap-gene-0.2-mRNA-1"/>
    </source>
</evidence>
<feature type="region of interest" description="Disordered" evidence="2">
    <location>
        <begin position="538"/>
        <end position="559"/>
    </location>
</feature>
<sequence>IDEASSNGQSADPADNGHSASAFGRVNQLASGGLDPAHARTWRLATASVGTAAGRAGRGGEGSLRVALWKPSDRGRYPRGAGNALATLSRLPRAIRRRFDIDERLRRVAGLPIAGLEFDAGSQARRASAEPAVFGECRPATAGGTARAACDRTRHRFQVGTSCWPRLQPVSCVCWSSRRSALLRVSWPGDERTAATEPDSGIELRLTAEAVWGVEFRRRKSGGGGGCGAQARAGSGVSDGQWHFGGAESFSGNEQCKVELSTVTMELTVDSADPRLLGLALRLGEAVFKLAPTRGRPGRRLHRLSASRRVLRPPRLATPLIVRSDPRLAERRRLLRRFPDVGLRTGALPERRRLQGRRRRRRNNFVCECPAGLGGSRCQSGLFCGPDVSPCQHGGRCEESPAGAVCHCGGTGFTGPSCSEDVDECSIEASATPPCGVGGICTSTCRVVSGATAPWATAAGTANISTARSSGQRSRQRRRRRWHSRSGLSTVELVAISGASAIILLLALMVFLCVSCCLRRRQRRGRCVNGAANGKLAQQQQQLQRRRRQSDDGTDFDGCQQMRGDSHVAAARAGLRAVASDANLRLLREADAGPRCQCQWRRRRRSSFLLLAGFNVFSGSGGCCCSRGSCIGRHADSLLDAE</sequence>